<dbReference type="RefSeq" id="WP_183197323.1">
    <property type="nucleotide sequence ID" value="NZ_JACIEK010000001.1"/>
</dbReference>
<keyword evidence="2" id="KW-1185">Reference proteome</keyword>
<comment type="caution">
    <text evidence="1">The sequence shown here is derived from an EMBL/GenBank/DDBJ whole genome shotgun (WGS) entry which is preliminary data.</text>
</comment>
<sequence length="128" mass="13355">MAAASGERSAPLSAHLLRALTREVRALEIASKAAHAASTEAVSPKGDGEIQVGAKARIEAITQLTRTLEKLLELKQLEALQRAGAAEADAAETERLSAEMLKRLRALEERRVAGGGLFAVADASGAEA</sequence>
<evidence type="ECO:0000313" key="1">
    <source>
        <dbReference type="EMBL" id="MBB3996580.1"/>
    </source>
</evidence>
<gene>
    <name evidence="1" type="ORF">GGR04_000401</name>
</gene>
<dbReference type="Proteomes" id="UP000542776">
    <property type="component" value="Unassembled WGS sequence"/>
</dbReference>
<protein>
    <submittedName>
        <fullName evidence="1">Uncharacterized protein</fullName>
    </submittedName>
</protein>
<accession>A0A7W6E8A6</accession>
<evidence type="ECO:0000313" key="2">
    <source>
        <dbReference type="Proteomes" id="UP000542776"/>
    </source>
</evidence>
<dbReference type="AlphaFoldDB" id="A0A7W6E8A6"/>
<name>A0A7W6E8A6_9HYPH</name>
<organism evidence="1 2">
    <name type="scientific">Aureimonas pseudogalii</name>
    <dbReference type="NCBI Taxonomy" id="1744844"/>
    <lineage>
        <taxon>Bacteria</taxon>
        <taxon>Pseudomonadati</taxon>
        <taxon>Pseudomonadota</taxon>
        <taxon>Alphaproteobacteria</taxon>
        <taxon>Hyphomicrobiales</taxon>
        <taxon>Aurantimonadaceae</taxon>
        <taxon>Aureimonas</taxon>
    </lineage>
</organism>
<proteinExistence type="predicted"/>
<dbReference type="EMBL" id="JACIEK010000001">
    <property type="protein sequence ID" value="MBB3996580.1"/>
    <property type="molecule type" value="Genomic_DNA"/>
</dbReference>
<reference evidence="1 2" key="1">
    <citation type="submission" date="2020-08" db="EMBL/GenBank/DDBJ databases">
        <title>Genomic Encyclopedia of Type Strains, Phase IV (KMG-IV): sequencing the most valuable type-strain genomes for metagenomic binning, comparative biology and taxonomic classification.</title>
        <authorList>
            <person name="Goeker M."/>
        </authorList>
    </citation>
    <scope>NUCLEOTIDE SEQUENCE [LARGE SCALE GENOMIC DNA]</scope>
    <source>
        <strain evidence="1 2">DSM 102238</strain>
    </source>
</reference>